<evidence type="ECO:0000313" key="1">
    <source>
        <dbReference type="EMBL" id="CAD7459281.1"/>
    </source>
</evidence>
<sequence>MFCDPDKRHSVNNAAVEQSFSVNKRYLVENLHENSLFAQRVTYDAVTAAGGLLNMTISKKMIHAVKNASGIREEALEKKKKIDVDLSQKRKTTSEEIRKLEVKSRTVLEKAREEAEAFPLARERSLESNGLYEGCNISGWLVQSPAAGFCLYKSNWRLSLNGEPPWTADSTCHCLSSCDRGKKEEKVQEHLQEWKEEGKESVKCEVMLMTRKRIRPMDEVELRKLACSDKRFYI</sequence>
<proteinExistence type="predicted"/>
<dbReference type="AlphaFoldDB" id="A0A7R9IIZ3"/>
<gene>
    <name evidence="1" type="ORF">TTEB3V08_LOCUS7241</name>
</gene>
<dbReference type="EMBL" id="OE002762">
    <property type="protein sequence ID" value="CAD7459281.1"/>
    <property type="molecule type" value="Genomic_DNA"/>
</dbReference>
<organism evidence="1">
    <name type="scientific">Timema tahoe</name>
    <dbReference type="NCBI Taxonomy" id="61484"/>
    <lineage>
        <taxon>Eukaryota</taxon>
        <taxon>Metazoa</taxon>
        <taxon>Ecdysozoa</taxon>
        <taxon>Arthropoda</taxon>
        <taxon>Hexapoda</taxon>
        <taxon>Insecta</taxon>
        <taxon>Pterygota</taxon>
        <taxon>Neoptera</taxon>
        <taxon>Polyneoptera</taxon>
        <taxon>Phasmatodea</taxon>
        <taxon>Timematodea</taxon>
        <taxon>Timematoidea</taxon>
        <taxon>Timematidae</taxon>
        <taxon>Timema</taxon>
    </lineage>
</organism>
<protein>
    <submittedName>
        <fullName evidence="1">Uncharacterized protein</fullName>
    </submittedName>
</protein>
<accession>A0A7R9IIZ3</accession>
<reference evidence="1" key="1">
    <citation type="submission" date="2020-11" db="EMBL/GenBank/DDBJ databases">
        <authorList>
            <person name="Tran Van P."/>
        </authorList>
    </citation>
    <scope>NUCLEOTIDE SEQUENCE</scope>
</reference>
<name>A0A7R9IIZ3_9NEOP</name>